<dbReference type="Proteomes" id="UP000801492">
    <property type="component" value="Unassembled WGS sequence"/>
</dbReference>
<keyword evidence="4" id="KW-1185">Reference proteome</keyword>
<dbReference type="SUPFAM" id="SSF82708">
    <property type="entry name" value="R3H domain"/>
    <property type="match status" value="1"/>
</dbReference>
<organism evidence="3 4">
    <name type="scientific">Ignelater luminosus</name>
    <name type="common">Cucubano</name>
    <name type="synonym">Pyrophorus luminosus</name>
    <dbReference type="NCBI Taxonomy" id="2038154"/>
    <lineage>
        <taxon>Eukaryota</taxon>
        <taxon>Metazoa</taxon>
        <taxon>Ecdysozoa</taxon>
        <taxon>Arthropoda</taxon>
        <taxon>Hexapoda</taxon>
        <taxon>Insecta</taxon>
        <taxon>Pterygota</taxon>
        <taxon>Neoptera</taxon>
        <taxon>Endopterygota</taxon>
        <taxon>Coleoptera</taxon>
        <taxon>Polyphaga</taxon>
        <taxon>Elateriformia</taxon>
        <taxon>Elateroidea</taxon>
        <taxon>Elateridae</taxon>
        <taxon>Agrypninae</taxon>
        <taxon>Pyrophorini</taxon>
        <taxon>Ignelater</taxon>
    </lineage>
</organism>
<feature type="compositionally biased region" description="Polar residues" evidence="1">
    <location>
        <begin position="1"/>
        <end position="35"/>
    </location>
</feature>
<dbReference type="InterPro" id="IPR025952">
    <property type="entry name" value="R3H-assoc_dom"/>
</dbReference>
<dbReference type="PANTHER" id="PTHR32019:SF2">
    <property type="entry name" value="R3H DOMAIN-CONTAINING PROTEIN 4"/>
    <property type="match status" value="1"/>
</dbReference>
<protein>
    <recommendedName>
        <fullName evidence="2">R3H domain-containing protein</fullName>
    </recommendedName>
</protein>
<evidence type="ECO:0000256" key="1">
    <source>
        <dbReference type="SAM" id="MobiDB-lite"/>
    </source>
</evidence>
<dbReference type="PANTHER" id="PTHR32019">
    <property type="entry name" value="R3H DOMAIN-CONTAINING PROTEIN 4"/>
    <property type="match status" value="1"/>
</dbReference>
<reference evidence="3" key="1">
    <citation type="submission" date="2019-08" db="EMBL/GenBank/DDBJ databases">
        <title>The genome of the North American firefly Photinus pyralis.</title>
        <authorList>
            <consortium name="Photinus pyralis genome working group"/>
            <person name="Fallon T.R."/>
            <person name="Sander Lower S.E."/>
            <person name="Weng J.-K."/>
        </authorList>
    </citation>
    <scope>NUCLEOTIDE SEQUENCE</scope>
    <source>
        <strain evidence="3">TRF0915ILg1</strain>
        <tissue evidence="3">Whole body</tissue>
    </source>
</reference>
<dbReference type="OrthoDB" id="75169at2759"/>
<feature type="region of interest" description="Disordered" evidence="1">
    <location>
        <begin position="1"/>
        <end position="43"/>
    </location>
</feature>
<dbReference type="EMBL" id="VTPC01090155">
    <property type="protein sequence ID" value="KAF2884587.1"/>
    <property type="molecule type" value="Genomic_DNA"/>
</dbReference>
<evidence type="ECO:0000259" key="2">
    <source>
        <dbReference type="PROSITE" id="PS51061"/>
    </source>
</evidence>
<gene>
    <name evidence="3" type="ORF">ILUMI_21590</name>
</gene>
<accession>A0A8K0CIH1</accession>
<dbReference type="InterPro" id="IPR036867">
    <property type="entry name" value="R3H_dom_sf"/>
</dbReference>
<dbReference type="InterPro" id="IPR039629">
    <property type="entry name" value="R3HDM4"/>
</dbReference>
<evidence type="ECO:0000313" key="4">
    <source>
        <dbReference type="Proteomes" id="UP000801492"/>
    </source>
</evidence>
<sequence>MTVISRKQQNYDYPNSNNGSDTESLHLQSAPPSDTESVHSEPIEPLPIPLTCRAIRVPVYEEFGCLKRNSGKRKQRRFKNRSDLQTLSEEDEDDAHLVKLVDDYKGPFARLLENKSALQFWNEFTALPEEDQAKLTESVPKQAVPQNVIKPDDPMLRISSKIKRAMKIKKHLPMELIEKIEEDLINYFTIDPQGVFFSTPVTSFERLLLHAIAQYHNLRSISYFGDMIRNVEVYANKKLWAPMEVRFCDFVEKLRQ</sequence>
<evidence type="ECO:0000313" key="3">
    <source>
        <dbReference type="EMBL" id="KAF2884587.1"/>
    </source>
</evidence>
<name>A0A8K0CIH1_IGNLU</name>
<comment type="caution">
    <text evidence="3">The sequence shown here is derived from an EMBL/GenBank/DDBJ whole genome shotgun (WGS) entry which is preliminary data.</text>
</comment>
<dbReference type="GO" id="GO:0003676">
    <property type="term" value="F:nucleic acid binding"/>
    <property type="evidence" value="ECO:0007669"/>
    <property type="project" value="UniProtKB-UniRule"/>
</dbReference>
<dbReference type="Gene3D" id="3.30.1370.50">
    <property type="entry name" value="R3H-like domain"/>
    <property type="match status" value="1"/>
</dbReference>
<proteinExistence type="predicted"/>
<dbReference type="Pfam" id="PF13902">
    <property type="entry name" value="R3H-assoc"/>
    <property type="match status" value="1"/>
</dbReference>
<feature type="domain" description="R3H" evidence="2">
    <location>
        <begin position="174"/>
        <end position="237"/>
    </location>
</feature>
<dbReference type="AlphaFoldDB" id="A0A8K0CIH1"/>
<dbReference type="InterPro" id="IPR001374">
    <property type="entry name" value="R3H_dom"/>
</dbReference>
<dbReference type="PROSITE" id="PS51061">
    <property type="entry name" value="R3H"/>
    <property type="match status" value="1"/>
</dbReference>
<feature type="region of interest" description="Disordered" evidence="1">
    <location>
        <begin position="71"/>
        <end position="91"/>
    </location>
</feature>